<proteinExistence type="predicted"/>
<reference evidence="1" key="1">
    <citation type="submission" date="2019-03" db="EMBL/GenBank/DDBJ databases">
        <title>Single cell metagenomics reveals metabolic interactions within the superorganism composed of flagellate Streblomastix strix and complex community of Bacteroidetes bacteria on its surface.</title>
        <authorList>
            <person name="Treitli S.C."/>
            <person name="Kolisko M."/>
            <person name="Husnik F."/>
            <person name="Keeling P."/>
            <person name="Hampl V."/>
        </authorList>
    </citation>
    <scope>NUCLEOTIDE SEQUENCE</scope>
    <source>
        <strain evidence="1">STM</strain>
    </source>
</reference>
<accession>A0A5J4QRR8</accession>
<organism evidence="1">
    <name type="scientific">termite gut metagenome</name>
    <dbReference type="NCBI Taxonomy" id="433724"/>
    <lineage>
        <taxon>unclassified sequences</taxon>
        <taxon>metagenomes</taxon>
        <taxon>organismal metagenomes</taxon>
    </lineage>
</organism>
<name>A0A5J4QRR8_9ZZZZ</name>
<comment type="caution">
    <text evidence="1">The sequence shown here is derived from an EMBL/GenBank/DDBJ whole genome shotgun (WGS) entry which is preliminary data.</text>
</comment>
<sequence length="53" mass="6379">FGDTDTEGASLGYESNKSWKLNDSKEPTSYWDALYLRDPDTQQFWPIWQTFWR</sequence>
<evidence type="ECO:0000313" key="1">
    <source>
        <dbReference type="EMBL" id="KAA6323580.1"/>
    </source>
</evidence>
<dbReference type="EMBL" id="SNRY01002771">
    <property type="protein sequence ID" value="KAA6323580.1"/>
    <property type="molecule type" value="Genomic_DNA"/>
</dbReference>
<feature type="non-terminal residue" evidence="1">
    <location>
        <position position="1"/>
    </location>
</feature>
<dbReference type="AlphaFoldDB" id="A0A5J4QRR8"/>
<protein>
    <submittedName>
        <fullName evidence="1">Uncharacterized protein</fullName>
    </submittedName>
</protein>
<gene>
    <name evidence="1" type="ORF">EZS27_026997</name>
</gene>